<proteinExistence type="predicted"/>
<dbReference type="EMBL" id="BAAAMJ010000068">
    <property type="protein sequence ID" value="GAA1931941.1"/>
    <property type="molecule type" value="Genomic_DNA"/>
</dbReference>
<accession>A0ABP5B5C3</accession>
<feature type="region of interest" description="Disordered" evidence="1">
    <location>
        <begin position="1"/>
        <end position="85"/>
    </location>
</feature>
<reference evidence="3" key="1">
    <citation type="journal article" date="2019" name="Int. J. Syst. Evol. Microbiol.">
        <title>The Global Catalogue of Microorganisms (GCM) 10K type strain sequencing project: providing services to taxonomists for standard genome sequencing and annotation.</title>
        <authorList>
            <consortium name="The Broad Institute Genomics Platform"/>
            <consortium name="The Broad Institute Genome Sequencing Center for Infectious Disease"/>
            <person name="Wu L."/>
            <person name="Ma J."/>
        </authorList>
    </citation>
    <scope>NUCLEOTIDE SEQUENCE [LARGE SCALE GENOMIC DNA]</scope>
    <source>
        <strain evidence="3">JCM 13581</strain>
    </source>
</reference>
<organism evidence="2 3">
    <name type="scientific">Streptomyces sodiiphilus</name>
    <dbReference type="NCBI Taxonomy" id="226217"/>
    <lineage>
        <taxon>Bacteria</taxon>
        <taxon>Bacillati</taxon>
        <taxon>Actinomycetota</taxon>
        <taxon>Actinomycetes</taxon>
        <taxon>Kitasatosporales</taxon>
        <taxon>Streptomycetaceae</taxon>
        <taxon>Streptomyces</taxon>
    </lineage>
</organism>
<sequence>MVRRRAAEGAGTLLVRDLNEDRRATPQDAAADTRSGEGARARAAPGEAGGKQGFSARIGAGACPRAYPAESGYSTTAAKNPDSLQ</sequence>
<gene>
    <name evidence="2" type="ORF">GCM10009716_43980</name>
</gene>
<protein>
    <submittedName>
        <fullName evidence="2">Uncharacterized protein</fullName>
    </submittedName>
</protein>
<comment type="caution">
    <text evidence="2">The sequence shown here is derived from an EMBL/GenBank/DDBJ whole genome shotgun (WGS) entry which is preliminary data.</text>
</comment>
<feature type="compositionally biased region" description="Polar residues" evidence="1">
    <location>
        <begin position="72"/>
        <end position="85"/>
    </location>
</feature>
<dbReference type="Proteomes" id="UP001501303">
    <property type="component" value="Unassembled WGS sequence"/>
</dbReference>
<evidence type="ECO:0000313" key="2">
    <source>
        <dbReference type="EMBL" id="GAA1931941.1"/>
    </source>
</evidence>
<name>A0ABP5B5C3_9ACTN</name>
<evidence type="ECO:0000256" key="1">
    <source>
        <dbReference type="SAM" id="MobiDB-lite"/>
    </source>
</evidence>
<evidence type="ECO:0000313" key="3">
    <source>
        <dbReference type="Proteomes" id="UP001501303"/>
    </source>
</evidence>
<keyword evidence="3" id="KW-1185">Reference proteome</keyword>